<evidence type="ECO:0000313" key="3">
    <source>
        <dbReference type="Proteomes" id="UP000245166"/>
    </source>
</evidence>
<evidence type="ECO:0000256" key="1">
    <source>
        <dbReference type="SAM" id="Phobius"/>
    </source>
</evidence>
<keyword evidence="1" id="KW-1133">Transmembrane helix</keyword>
<feature type="transmembrane region" description="Helical" evidence="1">
    <location>
        <begin position="57"/>
        <end position="77"/>
    </location>
</feature>
<evidence type="ECO:0000313" key="2">
    <source>
        <dbReference type="EMBL" id="PWD49820.1"/>
    </source>
</evidence>
<organism evidence="2 3">
    <name type="scientific">Serinibacter arcticus</name>
    <dbReference type="NCBI Taxonomy" id="1655435"/>
    <lineage>
        <taxon>Bacteria</taxon>
        <taxon>Bacillati</taxon>
        <taxon>Actinomycetota</taxon>
        <taxon>Actinomycetes</taxon>
        <taxon>Micrococcales</taxon>
        <taxon>Beutenbergiaceae</taxon>
        <taxon>Serinibacter</taxon>
    </lineage>
</organism>
<comment type="caution">
    <text evidence="2">The sequence shown here is derived from an EMBL/GenBank/DDBJ whole genome shotgun (WGS) entry which is preliminary data.</text>
</comment>
<dbReference type="Proteomes" id="UP000245166">
    <property type="component" value="Unassembled WGS sequence"/>
</dbReference>
<feature type="transmembrane region" description="Helical" evidence="1">
    <location>
        <begin position="26"/>
        <end position="45"/>
    </location>
</feature>
<gene>
    <name evidence="2" type="ORF">C8046_03040</name>
</gene>
<dbReference type="EMBL" id="PYHR01000002">
    <property type="protein sequence ID" value="PWD49820.1"/>
    <property type="molecule type" value="Genomic_DNA"/>
</dbReference>
<keyword evidence="1" id="KW-0812">Transmembrane</keyword>
<name>A0A2U1ZS94_9MICO</name>
<keyword evidence="1" id="KW-0472">Membrane</keyword>
<dbReference type="AlphaFoldDB" id="A0A2U1ZS94"/>
<protein>
    <submittedName>
        <fullName evidence="2">Uncharacterized protein</fullName>
    </submittedName>
</protein>
<reference evidence="2 3" key="1">
    <citation type="submission" date="2018-03" db="EMBL/GenBank/DDBJ databases">
        <title>Genome assembly of novel Miniimonas species PCH200.</title>
        <authorList>
            <person name="Thakur V."/>
            <person name="Kumar V."/>
            <person name="Singh D."/>
        </authorList>
    </citation>
    <scope>NUCLEOTIDE SEQUENCE [LARGE SCALE GENOMIC DNA]</scope>
    <source>
        <strain evidence="2 3">PCH200</strain>
    </source>
</reference>
<proteinExistence type="predicted"/>
<sequence length="82" mass="8576">MALLGATMVPLLIVLGLIFPWSGTTQIMLAGWAAIGSSVGLWMLLRNQGRTSAPYIALVATAFALVAVIVFFAYPVAVPTPS</sequence>
<keyword evidence="3" id="KW-1185">Reference proteome</keyword>
<accession>A0A2U1ZS94</accession>